<evidence type="ECO:0000259" key="1">
    <source>
        <dbReference type="PROSITE" id="PS51186"/>
    </source>
</evidence>
<organism evidence="2 3">
    <name type="scientific">Microvirga brassicacearum</name>
    <dbReference type="NCBI Taxonomy" id="2580413"/>
    <lineage>
        <taxon>Bacteria</taxon>
        <taxon>Pseudomonadati</taxon>
        <taxon>Pseudomonadota</taxon>
        <taxon>Alphaproteobacteria</taxon>
        <taxon>Hyphomicrobiales</taxon>
        <taxon>Methylobacteriaceae</taxon>
        <taxon>Microvirga</taxon>
    </lineage>
</organism>
<proteinExistence type="predicted"/>
<dbReference type="EMBL" id="VCMV01000013">
    <property type="protein sequence ID" value="KAB0267604.1"/>
    <property type="molecule type" value="Genomic_DNA"/>
</dbReference>
<dbReference type="InterPro" id="IPR016181">
    <property type="entry name" value="Acyl_CoA_acyltransferase"/>
</dbReference>
<reference evidence="2 3" key="1">
    <citation type="journal article" date="2019" name="Microorganisms">
        <title>Genome Insights into the Novel Species Microvirga brassicacearum, a Rapeseed Endophyte with Biotechnological Potential.</title>
        <authorList>
            <person name="Jimenez-Gomez A."/>
            <person name="Saati-Santamaria Z."/>
            <person name="Igual J.M."/>
            <person name="Rivas R."/>
            <person name="Mateos P.F."/>
            <person name="Garcia-Fraile P."/>
        </authorList>
    </citation>
    <scope>NUCLEOTIDE SEQUENCE [LARGE SCALE GENOMIC DNA]</scope>
    <source>
        <strain evidence="2 3">CDVBN77</strain>
    </source>
</reference>
<sequence length="168" mass="17947">MSVGLHIRPEEHSDEAAIRSMVAVAFKSNAEADLIDRLRREGDLTLSLVGTREKPVGHVAFSPLHLKDAPQLKACALGPLAVLPGHQNSGIGTELIEEALRQLREAGFDLVLVLGEPAYYGRFGFTTEAARALKTPYDGPYLQALHLSAKATGARGAVVYADAFTGLS</sequence>
<feature type="domain" description="N-acetyltransferase" evidence="1">
    <location>
        <begin position="5"/>
        <end position="152"/>
    </location>
</feature>
<name>A0A5N3PD26_9HYPH</name>
<dbReference type="Proteomes" id="UP000325684">
    <property type="component" value="Unassembled WGS sequence"/>
</dbReference>
<gene>
    <name evidence="2" type="ORF">FEZ63_09980</name>
</gene>
<keyword evidence="2" id="KW-0808">Transferase</keyword>
<comment type="caution">
    <text evidence="2">The sequence shown here is derived from an EMBL/GenBank/DDBJ whole genome shotgun (WGS) entry which is preliminary data.</text>
</comment>
<dbReference type="RefSeq" id="WP_150943830.1">
    <property type="nucleotide sequence ID" value="NZ_VCMV01000013.1"/>
</dbReference>
<dbReference type="GO" id="GO:0016747">
    <property type="term" value="F:acyltransferase activity, transferring groups other than amino-acyl groups"/>
    <property type="evidence" value="ECO:0007669"/>
    <property type="project" value="InterPro"/>
</dbReference>
<evidence type="ECO:0000313" key="3">
    <source>
        <dbReference type="Proteomes" id="UP000325684"/>
    </source>
</evidence>
<dbReference type="PROSITE" id="PS51186">
    <property type="entry name" value="GNAT"/>
    <property type="match status" value="1"/>
</dbReference>
<dbReference type="AlphaFoldDB" id="A0A5N3PD26"/>
<dbReference type="Gene3D" id="3.40.630.30">
    <property type="match status" value="1"/>
</dbReference>
<evidence type="ECO:0000313" key="2">
    <source>
        <dbReference type="EMBL" id="KAB0267604.1"/>
    </source>
</evidence>
<accession>A0A5N3PD26</accession>
<dbReference type="OrthoDB" id="9797178at2"/>
<protein>
    <submittedName>
        <fullName evidence="2">N-acetyltransferase</fullName>
    </submittedName>
</protein>
<dbReference type="InterPro" id="IPR000182">
    <property type="entry name" value="GNAT_dom"/>
</dbReference>
<dbReference type="CDD" id="cd04301">
    <property type="entry name" value="NAT_SF"/>
    <property type="match status" value="1"/>
</dbReference>
<dbReference type="Pfam" id="PF00583">
    <property type="entry name" value="Acetyltransf_1"/>
    <property type="match status" value="1"/>
</dbReference>
<keyword evidence="3" id="KW-1185">Reference proteome</keyword>
<dbReference type="SUPFAM" id="SSF55729">
    <property type="entry name" value="Acyl-CoA N-acyltransferases (Nat)"/>
    <property type="match status" value="1"/>
</dbReference>